<sequence>MDIFFQNIDLIVKSATFFASAGAIVLSIKNILDSRTRQKHIDDFLRKREARKRKSL</sequence>
<gene>
    <name evidence="2" type="ORF">GCM10011514_41180</name>
</gene>
<dbReference type="AlphaFoldDB" id="A0A916Z2F4"/>
<evidence type="ECO:0000256" key="1">
    <source>
        <dbReference type="SAM" id="Phobius"/>
    </source>
</evidence>
<evidence type="ECO:0000313" key="3">
    <source>
        <dbReference type="Proteomes" id="UP000609064"/>
    </source>
</evidence>
<accession>A0A916Z2F4</accession>
<feature type="transmembrane region" description="Helical" evidence="1">
    <location>
        <begin position="12"/>
        <end position="32"/>
    </location>
</feature>
<keyword evidence="1" id="KW-0812">Transmembrane</keyword>
<evidence type="ECO:0000313" key="2">
    <source>
        <dbReference type="EMBL" id="GGD72852.1"/>
    </source>
</evidence>
<reference evidence="2" key="2">
    <citation type="submission" date="2020-09" db="EMBL/GenBank/DDBJ databases">
        <authorList>
            <person name="Sun Q."/>
            <person name="Zhou Y."/>
        </authorList>
    </citation>
    <scope>NUCLEOTIDE SEQUENCE</scope>
    <source>
        <strain evidence="2">CGMCC 1.15958</strain>
    </source>
</reference>
<keyword evidence="1" id="KW-0472">Membrane</keyword>
<keyword evidence="3" id="KW-1185">Reference proteome</keyword>
<dbReference type="EMBL" id="BMKK01000010">
    <property type="protein sequence ID" value="GGD72852.1"/>
    <property type="molecule type" value="Genomic_DNA"/>
</dbReference>
<comment type="caution">
    <text evidence="2">The sequence shown here is derived from an EMBL/GenBank/DDBJ whole genome shotgun (WGS) entry which is preliminary data.</text>
</comment>
<dbReference type="Proteomes" id="UP000609064">
    <property type="component" value="Unassembled WGS sequence"/>
</dbReference>
<protein>
    <submittedName>
        <fullName evidence="2">Uncharacterized protein</fullName>
    </submittedName>
</protein>
<proteinExistence type="predicted"/>
<reference evidence="2" key="1">
    <citation type="journal article" date="2014" name="Int. J. Syst. Evol. Microbiol.">
        <title>Complete genome sequence of Corynebacterium casei LMG S-19264T (=DSM 44701T), isolated from a smear-ripened cheese.</title>
        <authorList>
            <consortium name="US DOE Joint Genome Institute (JGI-PGF)"/>
            <person name="Walter F."/>
            <person name="Albersmeier A."/>
            <person name="Kalinowski J."/>
            <person name="Ruckert C."/>
        </authorList>
    </citation>
    <scope>NUCLEOTIDE SEQUENCE</scope>
    <source>
        <strain evidence="2">CGMCC 1.15958</strain>
    </source>
</reference>
<keyword evidence="1" id="KW-1133">Transmembrane helix</keyword>
<organism evidence="2 3">
    <name type="scientific">Emticicia aquatilis</name>
    <dbReference type="NCBI Taxonomy" id="1537369"/>
    <lineage>
        <taxon>Bacteria</taxon>
        <taxon>Pseudomonadati</taxon>
        <taxon>Bacteroidota</taxon>
        <taxon>Cytophagia</taxon>
        <taxon>Cytophagales</taxon>
        <taxon>Leadbetterellaceae</taxon>
        <taxon>Emticicia</taxon>
    </lineage>
</organism>
<name>A0A916Z2F4_9BACT</name>